<dbReference type="InterPro" id="IPR005824">
    <property type="entry name" value="KOW"/>
</dbReference>
<dbReference type="Pfam" id="PF00467">
    <property type="entry name" value="KOW"/>
    <property type="match status" value="1"/>
</dbReference>
<evidence type="ECO:0000256" key="4">
    <source>
        <dbReference type="ARBA" id="ARBA00023163"/>
    </source>
</evidence>
<evidence type="ECO:0000256" key="1">
    <source>
        <dbReference type="ARBA" id="ARBA00022472"/>
    </source>
</evidence>
<dbReference type="InterPro" id="IPR006645">
    <property type="entry name" value="NGN-like_dom"/>
</dbReference>
<dbReference type="SMART" id="SM00739">
    <property type="entry name" value="KOW"/>
    <property type="match status" value="1"/>
</dbReference>
<dbReference type="InterPro" id="IPR036735">
    <property type="entry name" value="NGN_dom_sf"/>
</dbReference>
<gene>
    <name evidence="6" type="ORF">LCGC14_3155470</name>
</gene>
<keyword evidence="1" id="KW-0806">Transcription termination</keyword>
<dbReference type="SUPFAM" id="SSF82679">
    <property type="entry name" value="N-utilization substance G protein NusG, N-terminal domain"/>
    <property type="match status" value="1"/>
</dbReference>
<dbReference type="GO" id="GO:0031564">
    <property type="term" value="P:transcription antitermination"/>
    <property type="evidence" value="ECO:0007669"/>
    <property type="project" value="UniProtKB-KW"/>
</dbReference>
<dbReference type="InterPro" id="IPR008991">
    <property type="entry name" value="Translation_prot_SH3-like_sf"/>
</dbReference>
<dbReference type="InterPro" id="IPR001062">
    <property type="entry name" value="Transcrpt_antiterm_NusG"/>
</dbReference>
<dbReference type="PANTHER" id="PTHR30265">
    <property type="entry name" value="RHO-INTERACTING TRANSCRIPTION TERMINATION FACTOR NUSG"/>
    <property type="match status" value="1"/>
</dbReference>
<keyword evidence="4" id="KW-0804">Transcription</keyword>
<evidence type="ECO:0000256" key="2">
    <source>
        <dbReference type="ARBA" id="ARBA00022814"/>
    </source>
</evidence>
<evidence type="ECO:0000259" key="5">
    <source>
        <dbReference type="SMART" id="SM00739"/>
    </source>
</evidence>
<sequence>GARRTVPRKIFPGYVLVQMIQMRQDDPDAGEQDKARSSKAWTVVRNTPGVTGFVGSGTSPTPLEETEVKSILRQMRAEEPRIKVGFQTGQSVRVTDGPFVDFIGTVDEINPEKGKVRVLVSFFGRETPVELDFLQVERL</sequence>
<dbReference type="SUPFAM" id="SSF50104">
    <property type="entry name" value="Translation proteins SH3-like domain"/>
    <property type="match status" value="1"/>
</dbReference>
<dbReference type="FunFam" id="2.30.30.30:FF:000002">
    <property type="entry name" value="Transcription termination/antitermination factor NusG"/>
    <property type="match status" value="1"/>
</dbReference>
<accession>A0A0F8YHC4</accession>
<name>A0A0F8YHC4_9ZZZZ</name>
<evidence type="ECO:0000256" key="3">
    <source>
        <dbReference type="ARBA" id="ARBA00023015"/>
    </source>
</evidence>
<feature type="domain" description="KOW" evidence="5">
    <location>
        <begin position="85"/>
        <end position="112"/>
    </location>
</feature>
<organism evidence="6">
    <name type="scientific">marine sediment metagenome</name>
    <dbReference type="NCBI Taxonomy" id="412755"/>
    <lineage>
        <taxon>unclassified sequences</taxon>
        <taxon>metagenomes</taxon>
        <taxon>ecological metagenomes</taxon>
    </lineage>
</organism>
<dbReference type="InterPro" id="IPR014722">
    <property type="entry name" value="Rib_uL2_dom2"/>
</dbReference>
<dbReference type="AlphaFoldDB" id="A0A0F8YHC4"/>
<dbReference type="Pfam" id="PF02357">
    <property type="entry name" value="NusG"/>
    <property type="match status" value="1"/>
</dbReference>
<protein>
    <recommendedName>
        <fullName evidence="5">KOW domain-containing protein</fullName>
    </recommendedName>
</protein>
<feature type="non-terminal residue" evidence="6">
    <location>
        <position position="1"/>
    </location>
</feature>
<dbReference type="GO" id="GO:0032784">
    <property type="term" value="P:regulation of DNA-templated transcription elongation"/>
    <property type="evidence" value="ECO:0007669"/>
    <property type="project" value="InterPro"/>
</dbReference>
<keyword evidence="3" id="KW-0805">Transcription regulation</keyword>
<comment type="caution">
    <text evidence="6">The sequence shown here is derived from an EMBL/GenBank/DDBJ whole genome shotgun (WGS) entry which is preliminary data.</text>
</comment>
<dbReference type="GO" id="GO:0005829">
    <property type="term" value="C:cytosol"/>
    <property type="evidence" value="ECO:0007669"/>
    <property type="project" value="UniProtKB-ARBA"/>
</dbReference>
<dbReference type="EMBL" id="LAZR01069594">
    <property type="protein sequence ID" value="KKK47411.1"/>
    <property type="molecule type" value="Genomic_DNA"/>
</dbReference>
<dbReference type="GO" id="GO:0006354">
    <property type="term" value="P:DNA-templated transcription elongation"/>
    <property type="evidence" value="ECO:0007669"/>
    <property type="project" value="InterPro"/>
</dbReference>
<dbReference type="Gene3D" id="2.30.30.30">
    <property type="match status" value="1"/>
</dbReference>
<reference evidence="6" key="1">
    <citation type="journal article" date="2015" name="Nature">
        <title>Complex archaea that bridge the gap between prokaryotes and eukaryotes.</title>
        <authorList>
            <person name="Spang A."/>
            <person name="Saw J.H."/>
            <person name="Jorgensen S.L."/>
            <person name="Zaremba-Niedzwiedzka K."/>
            <person name="Martijn J."/>
            <person name="Lind A.E."/>
            <person name="van Eijk R."/>
            <person name="Schleper C."/>
            <person name="Guy L."/>
            <person name="Ettema T.J."/>
        </authorList>
    </citation>
    <scope>NUCLEOTIDE SEQUENCE</scope>
</reference>
<dbReference type="PANTHER" id="PTHR30265:SF2">
    <property type="entry name" value="TRANSCRIPTION TERMINATION_ANTITERMINATION PROTEIN NUSG"/>
    <property type="match status" value="1"/>
</dbReference>
<dbReference type="GO" id="GO:0006353">
    <property type="term" value="P:DNA-templated transcription termination"/>
    <property type="evidence" value="ECO:0007669"/>
    <property type="project" value="UniProtKB-KW"/>
</dbReference>
<evidence type="ECO:0000313" key="6">
    <source>
        <dbReference type="EMBL" id="KKK47411.1"/>
    </source>
</evidence>
<dbReference type="CDD" id="cd06091">
    <property type="entry name" value="KOW_NusG"/>
    <property type="match status" value="1"/>
</dbReference>
<dbReference type="PRINTS" id="PR00338">
    <property type="entry name" value="NUSGTNSCPFCT"/>
</dbReference>
<keyword evidence="2" id="KW-0889">Transcription antitermination</keyword>
<dbReference type="Gene3D" id="3.30.70.940">
    <property type="entry name" value="NusG, N-terminal domain"/>
    <property type="match status" value="1"/>
</dbReference>
<dbReference type="InterPro" id="IPR043425">
    <property type="entry name" value="NusG-like"/>
</dbReference>
<proteinExistence type="predicted"/>